<keyword evidence="2" id="KW-1185">Reference proteome</keyword>
<reference evidence="1 2" key="1">
    <citation type="submission" date="2012-05" db="EMBL/GenBank/DDBJ databases">
        <authorList>
            <person name="Harkins D.M."/>
            <person name="Madupu R."/>
            <person name="Durkin A.S."/>
            <person name="Torralba M."/>
            <person name="Methe B."/>
            <person name="Sutton G.G."/>
            <person name="Nelson K.E."/>
        </authorList>
    </citation>
    <scope>NUCLEOTIDE SEQUENCE [LARGE SCALE GENOMIC DNA]</scope>
    <source>
        <strain evidence="1 2">F0489</strain>
    </source>
</reference>
<proteinExistence type="predicted"/>
<dbReference type="RefSeq" id="WP_008731886.1">
    <property type="nucleotide sequence ID" value="NZ_AKFT01000128.1"/>
</dbReference>
<dbReference type="PATRIC" id="fig|1125718.3.peg.1687"/>
<dbReference type="eggNOG" id="COG4221">
    <property type="taxonomic scope" value="Bacteria"/>
</dbReference>
<dbReference type="Proteomes" id="UP000002941">
    <property type="component" value="Unassembled WGS sequence"/>
</dbReference>
<dbReference type="PANTHER" id="PTHR43313:SF1">
    <property type="entry name" value="3BETA-HYDROXYSTEROID DEHYDROGENASE DHS-16"/>
    <property type="match status" value="1"/>
</dbReference>
<gene>
    <name evidence="1" type="ORF">HMPREF1318_1870</name>
</gene>
<dbReference type="OrthoDB" id="3178062at2"/>
<dbReference type="SUPFAM" id="SSF51735">
    <property type="entry name" value="NAD(P)-binding Rossmann-fold domains"/>
    <property type="match status" value="1"/>
</dbReference>
<dbReference type="InterPro" id="IPR036291">
    <property type="entry name" value="NAD(P)-bd_dom_sf"/>
</dbReference>
<evidence type="ECO:0000313" key="1">
    <source>
        <dbReference type="EMBL" id="EJF43253.1"/>
    </source>
</evidence>
<sequence>MAAFEAASDSLRREVASQGIQVVIVQLGGVQTPMADRSGPLSHEIADSLNAEHKALYGPLISRTVATQTSFLQHAIPAERAAAKIVKVATLKRPRPRYSLGMDAAFTLPLNCILPTRLMDRVLTR</sequence>
<protein>
    <submittedName>
        <fullName evidence="1">Uncharacterized protein</fullName>
    </submittedName>
</protein>
<comment type="caution">
    <text evidence="1">The sequence shown here is derived from an EMBL/GenBank/DDBJ whole genome shotgun (WGS) entry which is preliminary data.</text>
</comment>
<evidence type="ECO:0000313" key="2">
    <source>
        <dbReference type="Proteomes" id="UP000002941"/>
    </source>
</evidence>
<dbReference type="EMBL" id="AKFT01000128">
    <property type="protein sequence ID" value="EJF43253.1"/>
    <property type="molecule type" value="Genomic_DNA"/>
</dbReference>
<name>J1HCY0_9ACTO</name>
<accession>J1HCY0</accession>
<dbReference type="Gene3D" id="3.40.50.720">
    <property type="entry name" value="NAD(P)-binding Rossmann-like Domain"/>
    <property type="match status" value="1"/>
</dbReference>
<dbReference type="AlphaFoldDB" id="J1HCY0"/>
<dbReference type="GO" id="GO:0008202">
    <property type="term" value="P:steroid metabolic process"/>
    <property type="evidence" value="ECO:0007669"/>
    <property type="project" value="TreeGrafter"/>
</dbReference>
<organism evidence="1 2">
    <name type="scientific">Actinomyces massiliensis F0489</name>
    <dbReference type="NCBI Taxonomy" id="1125718"/>
    <lineage>
        <taxon>Bacteria</taxon>
        <taxon>Bacillati</taxon>
        <taxon>Actinomycetota</taxon>
        <taxon>Actinomycetes</taxon>
        <taxon>Actinomycetales</taxon>
        <taxon>Actinomycetaceae</taxon>
        <taxon>Actinomyces</taxon>
    </lineage>
</organism>
<dbReference type="GO" id="GO:0016491">
    <property type="term" value="F:oxidoreductase activity"/>
    <property type="evidence" value="ECO:0007669"/>
    <property type="project" value="TreeGrafter"/>
</dbReference>
<dbReference type="PANTHER" id="PTHR43313">
    <property type="entry name" value="SHORT-CHAIN DEHYDROGENASE/REDUCTASE FAMILY 9C"/>
    <property type="match status" value="1"/>
</dbReference>